<keyword evidence="4" id="KW-0720">Serine protease</keyword>
<reference evidence="5 6" key="1">
    <citation type="submission" date="2018-12" db="EMBL/GenBank/DDBJ databases">
        <authorList>
            <person name="Yu L."/>
        </authorList>
    </citation>
    <scope>NUCLEOTIDE SEQUENCE [LARGE SCALE GENOMIC DNA]</scope>
    <source>
        <strain evidence="5 6">HAW-EB5</strain>
    </source>
</reference>
<dbReference type="AlphaFoldDB" id="A0A3S0IIF5"/>
<dbReference type="OrthoDB" id="3373764at2"/>
<evidence type="ECO:0000256" key="4">
    <source>
        <dbReference type="ARBA" id="ARBA00022825"/>
    </source>
</evidence>
<name>A0A3S0IIF5_9GAMM</name>
<keyword evidence="3" id="KW-0378">Hydrolase</keyword>
<evidence type="ECO:0000313" key="6">
    <source>
        <dbReference type="Proteomes" id="UP000282060"/>
    </source>
</evidence>
<dbReference type="PANTHER" id="PTHR20842">
    <property type="entry name" value="PROTEASE S51 ALPHA-ASPARTYL DIPEPTIDASE"/>
    <property type="match status" value="1"/>
</dbReference>
<dbReference type="GO" id="GO:0006508">
    <property type="term" value="P:proteolysis"/>
    <property type="evidence" value="ECO:0007669"/>
    <property type="project" value="UniProtKB-KW"/>
</dbReference>
<protein>
    <submittedName>
        <fullName evidence="5">Peptidase S51</fullName>
    </submittedName>
</protein>
<sequence>MKLALVSDANSDNGMAAIDCVLKACGVDMPRVAYIASEPDPERCYYRATQAIYRQIGADLSLYVELESGFDESAVTFMFNFDAIHLSGGDTFRFLKWLQKRNLLTALQTYLGDGGALIGVSAGAMIMTPSIESAWLCGDNNDVKLQDLSAMSLVPFQFVPHVDSDIKDGGTLIDALSDRYRAVESSFVIREQIDEIYLCPDDAGIAVVDD</sequence>
<comment type="similarity">
    <text evidence="1">Belongs to the peptidase S51 family.</text>
</comment>
<organism evidence="5 6">
    <name type="scientific">Shewanella atlantica</name>
    <dbReference type="NCBI Taxonomy" id="271099"/>
    <lineage>
        <taxon>Bacteria</taxon>
        <taxon>Pseudomonadati</taxon>
        <taxon>Pseudomonadota</taxon>
        <taxon>Gammaproteobacteria</taxon>
        <taxon>Alteromonadales</taxon>
        <taxon>Shewanellaceae</taxon>
        <taxon>Shewanella</taxon>
    </lineage>
</organism>
<dbReference type="Pfam" id="PF03575">
    <property type="entry name" value="Peptidase_S51"/>
    <property type="match status" value="1"/>
</dbReference>
<keyword evidence="2" id="KW-0645">Protease</keyword>
<dbReference type="InterPro" id="IPR029062">
    <property type="entry name" value="Class_I_gatase-like"/>
</dbReference>
<dbReference type="SUPFAM" id="SSF52317">
    <property type="entry name" value="Class I glutamine amidotransferase-like"/>
    <property type="match status" value="1"/>
</dbReference>
<dbReference type="Proteomes" id="UP000282060">
    <property type="component" value="Unassembled WGS sequence"/>
</dbReference>
<gene>
    <name evidence="5" type="ORF">EKG39_05730</name>
</gene>
<dbReference type="Gene3D" id="3.40.50.880">
    <property type="match status" value="1"/>
</dbReference>
<proteinExistence type="inferred from homology"/>
<dbReference type="InterPro" id="IPR005320">
    <property type="entry name" value="Peptidase_S51"/>
</dbReference>
<comment type="caution">
    <text evidence="5">The sequence shown here is derived from an EMBL/GenBank/DDBJ whole genome shotgun (WGS) entry which is preliminary data.</text>
</comment>
<dbReference type="RefSeq" id="WP_126504805.1">
    <property type="nucleotide sequence ID" value="NZ_RXNV01000002.1"/>
</dbReference>
<evidence type="ECO:0000256" key="1">
    <source>
        <dbReference type="ARBA" id="ARBA00006534"/>
    </source>
</evidence>
<accession>A0A3S0IIF5</accession>
<dbReference type="EMBL" id="RXNV01000002">
    <property type="protein sequence ID" value="RTR33248.1"/>
    <property type="molecule type" value="Genomic_DNA"/>
</dbReference>
<dbReference type="GO" id="GO:0008236">
    <property type="term" value="F:serine-type peptidase activity"/>
    <property type="evidence" value="ECO:0007669"/>
    <property type="project" value="UniProtKB-KW"/>
</dbReference>
<evidence type="ECO:0000256" key="2">
    <source>
        <dbReference type="ARBA" id="ARBA00022670"/>
    </source>
</evidence>
<evidence type="ECO:0000313" key="5">
    <source>
        <dbReference type="EMBL" id="RTR33248.1"/>
    </source>
</evidence>
<evidence type="ECO:0000256" key="3">
    <source>
        <dbReference type="ARBA" id="ARBA00022801"/>
    </source>
</evidence>
<dbReference type="PANTHER" id="PTHR20842:SF0">
    <property type="entry name" value="ALPHA-ASPARTYL DIPEPTIDASE"/>
    <property type="match status" value="1"/>
</dbReference>
<keyword evidence="6" id="KW-1185">Reference proteome</keyword>